<feature type="region of interest" description="Disordered" evidence="2">
    <location>
        <begin position="102"/>
        <end position="125"/>
    </location>
</feature>
<dbReference type="CDD" id="cd14686">
    <property type="entry name" value="bZIP"/>
    <property type="match status" value="1"/>
</dbReference>
<comment type="caution">
    <text evidence="4">The sequence shown here is derived from an EMBL/GenBank/DDBJ whole genome shotgun (WGS) entry which is preliminary data.</text>
</comment>
<dbReference type="Proteomes" id="UP001300502">
    <property type="component" value="Unassembled WGS sequence"/>
</dbReference>
<dbReference type="SUPFAM" id="SSF57959">
    <property type="entry name" value="Leucine zipper domain"/>
    <property type="match status" value="1"/>
</dbReference>
<dbReference type="PROSITE" id="PS00036">
    <property type="entry name" value="BZIP_BASIC"/>
    <property type="match status" value="1"/>
</dbReference>
<dbReference type="AlphaFoldDB" id="A0AAV9IIK2"/>
<feature type="coiled-coil region" evidence="1">
    <location>
        <begin position="215"/>
        <end position="256"/>
    </location>
</feature>
<accession>A0AAV9IIK2</accession>
<proteinExistence type="predicted"/>
<sequence>MSLFSSQADSIEEGFEILVRATELETEILGMAPKDRRLELNFLLSSETSTSEKSDSLSTCEKTRPTSVCGRLGNVPLRELKNRVPDCYSFLYSWKKQGLGANKDGHSLHGQRKQRKELKNNGVADSKPDTTCFRVAESSYSNVNHSMEDHPCQNKGLDCRTSEQVAACCLELSSATSLLSLDKNTRETCSNRGRKRRYPALSDEQRRKLRTLRNREAAERARVRKRERERHLEEQLKRLLDENKRLENELLWLQQIRASSCL</sequence>
<dbReference type="Pfam" id="PF07716">
    <property type="entry name" value="bZIP_2"/>
    <property type="match status" value="1"/>
</dbReference>
<evidence type="ECO:0000259" key="3">
    <source>
        <dbReference type="PROSITE" id="PS50217"/>
    </source>
</evidence>
<organism evidence="4 5">
    <name type="scientific">Galdieria yellowstonensis</name>
    <dbReference type="NCBI Taxonomy" id="3028027"/>
    <lineage>
        <taxon>Eukaryota</taxon>
        <taxon>Rhodophyta</taxon>
        <taxon>Bangiophyceae</taxon>
        <taxon>Galdieriales</taxon>
        <taxon>Galdieriaceae</taxon>
        <taxon>Galdieria</taxon>
    </lineage>
</organism>
<dbReference type="InterPro" id="IPR046347">
    <property type="entry name" value="bZIP_sf"/>
</dbReference>
<dbReference type="Gene3D" id="1.20.5.170">
    <property type="match status" value="1"/>
</dbReference>
<protein>
    <recommendedName>
        <fullName evidence="3">BZIP domain-containing protein</fullName>
    </recommendedName>
</protein>
<evidence type="ECO:0000313" key="4">
    <source>
        <dbReference type="EMBL" id="KAK4527111.1"/>
    </source>
</evidence>
<keyword evidence="1" id="KW-0175">Coiled coil</keyword>
<evidence type="ECO:0000313" key="5">
    <source>
        <dbReference type="Proteomes" id="UP001300502"/>
    </source>
</evidence>
<dbReference type="PROSITE" id="PS50217">
    <property type="entry name" value="BZIP"/>
    <property type="match status" value="1"/>
</dbReference>
<keyword evidence="5" id="KW-1185">Reference proteome</keyword>
<evidence type="ECO:0000256" key="2">
    <source>
        <dbReference type="SAM" id="MobiDB-lite"/>
    </source>
</evidence>
<name>A0AAV9IIK2_9RHOD</name>
<gene>
    <name evidence="4" type="ORF">GAYE_SCF35G5033</name>
</gene>
<dbReference type="InterPro" id="IPR004827">
    <property type="entry name" value="bZIP"/>
</dbReference>
<feature type="domain" description="BZIP" evidence="3">
    <location>
        <begin position="204"/>
        <end position="255"/>
    </location>
</feature>
<reference evidence="4 5" key="1">
    <citation type="submission" date="2022-07" db="EMBL/GenBank/DDBJ databases">
        <title>Genome-wide signatures of adaptation to extreme environments.</title>
        <authorList>
            <person name="Cho C.H."/>
            <person name="Yoon H.S."/>
        </authorList>
    </citation>
    <scope>NUCLEOTIDE SEQUENCE [LARGE SCALE GENOMIC DNA]</scope>
    <source>
        <strain evidence="4 5">108.79 E11</strain>
    </source>
</reference>
<dbReference type="EMBL" id="JANCYU010000048">
    <property type="protein sequence ID" value="KAK4527111.1"/>
    <property type="molecule type" value="Genomic_DNA"/>
</dbReference>
<dbReference type="GO" id="GO:0003700">
    <property type="term" value="F:DNA-binding transcription factor activity"/>
    <property type="evidence" value="ECO:0007669"/>
    <property type="project" value="InterPro"/>
</dbReference>
<evidence type="ECO:0000256" key="1">
    <source>
        <dbReference type="SAM" id="Coils"/>
    </source>
</evidence>